<keyword evidence="3 6" id="KW-1133">Transmembrane helix</keyword>
<evidence type="ECO:0000313" key="8">
    <source>
        <dbReference type="Proteomes" id="UP000014071"/>
    </source>
</evidence>
<comment type="subcellular location">
    <subcellularLocation>
        <location evidence="1">Membrane</location>
        <topology evidence="1">Multi-pass membrane protein</topology>
    </subcellularLocation>
</comment>
<gene>
    <name evidence="7" type="ORF">PHSY_002337</name>
</gene>
<organism evidence="7 8">
    <name type="scientific">Pseudozyma hubeiensis (strain SY62)</name>
    <name type="common">Yeast</name>
    <dbReference type="NCBI Taxonomy" id="1305764"/>
    <lineage>
        <taxon>Eukaryota</taxon>
        <taxon>Fungi</taxon>
        <taxon>Dikarya</taxon>
        <taxon>Basidiomycota</taxon>
        <taxon>Ustilaginomycotina</taxon>
        <taxon>Ustilaginomycetes</taxon>
        <taxon>Ustilaginales</taxon>
        <taxon>Ustilaginaceae</taxon>
        <taxon>Pseudozyma</taxon>
    </lineage>
</organism>
<dbReference type="EMBL" id="DF238785">
    <property type="protein sequence ID" value="GAC94764.1"/>
    <property type="molecule type" value="Genomic_DNA"/>
</dbReference>
<dbReference type="STRING" id="1305764.R9P0V3"/>
<feature type="transmembrane region" description="Helical" evidence="6">
    <location>
        <begin position="324"/>
        <end position="344"/>
    </location>
</feature>
<dbReference type="HOGENOM" id="CLU_366427_0_0_1"/>
<dbReference type="Gene3D" id="1.20.1250.20">
    <property type="entry name" value="MFS general substrate transporter like domains"/>
    <property type="match status" value="1"/>
</dbReference>
<dbReference type="GO" id="GO:0022857">
    <property type="term" value="F:transmembrane transporter activity"/>
    <property type="evidence" value="ECO:0007669"/>
    <property type="project" value="TreeGrafter"/>
</dbReference>
<dbReference type="GeneID" id="24107630"/>
<keyword evidence="2 6" id="KW-0812">Transmembrane</keyword>
<feature type="transmembrane region" description="Helical" evidence="6">
    <location>
        <begin position="596"/>
        <end position="614"/>
    </location>
</feature>
<dbReference type="OrthoDB" id="5204190at2759"/>
<evidence type="ECO:0000313" key="7">
    <source>
        <dbReference type="EMBL" id="GAC94764.1"/>
    </source>
</evidence>
<dbReference type="PANTHER" id="PTHR23507:SF1">
    <property type="entry name" value="FI18259P1-RELATED"/>
    <property type="match status" value="1"/>
</dbReference>
<evidence type="ECO:0000256" key="4">
    <source>
        <dbReference type="ARBA" id="ARBA00023136"/>
    </source>
</evidence>
<accession>R9P0V3</accession>
<dbReference type="eggNOG" id="ENOG502RDWE">
    <property type="taxonomic scope" value="Eukaryota"/>
</dbReference>
<protein>
    <submittedName>
        <fullName evidence="7">Uncharacterized protein</fullName>
    </submittedName>
</protein>
<reference evidence="8" key="1">
    <citation type="journal article" date="2013" name="Genome Announc.">
        <title>Draft genome sequence of the basidiomycetous yeast-like fungus Pseudozyma hubeiensis SY62, which produces an abundant amount of the biosurfactant mannosylerythritol lipids.</title>
        <authorList>
            <person name="Konishi M."/>
            <person name="Hatada Y."/>
            <person name="Horiuchi J."/>
        </authorList>
    </citation>
    <scope>NUCLEOTIDE SEQUENCE [LARGE SCALE GENOMIC DNA]</scope>
    <source>
        <strain evidence="8">SY62</strain>
    </source>
</reference>
<proteinExistence type="predicted"/>
<evidence type="ECO:0000256" key="3">
    <source>
        <dbReference type="ARBA" id="ARBA00022989"/>
    </source>
</evidence>
<feature type="transmembrane region" description="Helical" evidence="6">
    <location>
        <begin position="562"/>
        <end position="584"/>
    </location>
</feature>
<dbReference type="AlphaFoldDB" id="R9P0V3"/>
<feature type="transmembrane region" description="Helical" evidence="6">
    <location>
        <begin position="181"/>
        <end position="205"/>
    </location>
</feature>
<dbReference type="SUPFAM" id="SSF103473">
    <property type="entry name" value="MFS general substrate transporter"/>
    <property type="match status" value="1"/>
</dbReference>
<name>R9P0V3_PSEHS</name>
<keyword evidence="4 6" id="KW-0472">Membrane</keyword>
<feature type="transmembrane region" description="Helical" evidence="6">
    <location>
        <begin position="444"/>
        <end position="463"/>
    </location>
</feature>
<evidence type="ECO:0000256" key="6">
    <source>
        <dbReference type="SAM" id="Phobius"/>
    </source>
</evidence>
<feature type="transmembrane region" description="Helical" evidence="6">
    <location>
        <begin position="118"/>
        <end position="137"/>
    </location>
</feature>
<dbReference type="InterPro" id="IPR036259">
    <property type="entry name" value="MFS_trans_sf"/>
</dbReference>
<evidence type="ECO:0000256" key="2">
    <source>
        <dbReference type="ARBA" id="ARBA00022692"/>
    </source>
</evidence>
<dbReference type="GO" id="GO:0016020">
    <property type="term" value="C:membrane"/>
    <property type="evidence" value="ECO:0007669"/>
    <property type="project" value="UniProtKB-SubCell"/>
</dbReference>
<feature type="transmembrane region" description="Helical" evidence="6">
    <location>
        <begin position="251"/>
        <end position="277"/>
    </location>
</feature>
<feature type="transmembrane region" description="Helical" evidence="6">
    <location>
        <begin position="289"/>
        <end position="312"/>
    </location>
</feature>
<feature type="transmembrane region" description="Helical" evidence="6">
    <location>
        <begin position="528"/>
        <end position="553"/>
    </location>
</feature>
<keyword evidence="8" id="KW-1185">Reference proteome</keyword>
<feature type="transmembrane region" description="Helical" evidence="6">
    <location>
        <begin position="500"/>
        <end position="522"/>
    </location>
</feature>
<evidence type="ECO:0000256" key="1">
    <source>
        <dbReference type="ARBA" id="ARBA00004141"/>
    </source>
</evidence>
<evidence type="ECO:0000256" key="5">
    <source>
        <dbReference type="SAM" id="MobiDB-lite"/>
    </source>
</evidence>
<dbReference type="Proteomes" id="UP000014071">
    <property type="component" value="Unassembled WGS sequence"/>
</dbReference>
<feature type="region of interest" description="Disordered" evidence="5">
    <location>
        <begin position="79"/>
        <end position="103"/>
    </location>
</feature>
<feature type="transmembrane region" description="Helical" evidence="6">
    <location>
        <begin position="212"/>
        <end position="231"/>
    </location>
</feature>
<dbReference type="RefSeq" id="XP_012188351.1">
    <property type="nucleotide sequence ID" value="XM_012332961.1"/>
</dbReference>
<sequence>MLPKTSDIDTESFARSQRRQNRFCILIHPCTSVSQHLLSFLSLTGELRRPAPGSLFTISNDSQATAHESTPLLSTVYQPDHAEPTSLDSSDAGAESTSDAAPTTSAQQTWLDCSTRQALVAVIVANLLVALGHYVAISSIVDLIRGLSCQEYYLLHSVQSSRSSGQRDCSLVEVQDRTSTIFSYMLSINSFISCLSALCLAPWLLRLLGRRLTMIIAVLAPTAELFVLTSVPNSFARADAWIQSPTASLRLLLLESMLFGLVGCPDTLIGIVSQSIVLDAAPATLRSTWLARLSSCTFLGMLASTLLLNTLSLDTSRDDVSDKLPILLGALVSTAALLWTCMSLPSHMPDNTARQDASFESTNTVDGTRSTVWSLKAHLLRATQPLQLLQPIKNDNQTQGGPKRRDWRLTKLILAATLCDQIALTTNLQVIYIQTRFSLHAQDLSRLLGLVGLIKWVYLVLIFPRIANAIRLRYRTGAIMGIGNNNSPGLKSAAAAADRLIAVISMSIDVLAWAVIIVAGRALNYPTYLLGLTLYALAGANVSSITSLASILLPHQVSTENLVATLSSLANIMSTIGPILNANLYRFGLKRGFPEIVFAMAAAISVAVAGMVAATSPSRIEGSIGVSFEKTTLSLDFLTFQPSTLTSRLHYNDCVDNGPSFLVFCNDETRSATMNQSNDLYDRGDVEIFYMGKGTYRQVVQGDGRKAMQQFLDVLQRFEKDPRFSVKSAHWEPARATIFVRDDAPESDNVACTFEVEDVKH</sequence>
<dbReference type="PANTHER" id="PTHR23507">
    <property type="entry name" value="ZGC:174356"/>
    <property type="match status" value="1"/>
</dbReference>